<name>A0A8T3AUD0_DENNO</name>
<dbReference type="EMBL" id="JAGYWB010000013">
    <property type="protein sequence ID" value="KAI0500053.1"/>
    <property type="molecule type" value="Genomic_DNA"/>
</dbReference>
<dbReference type="AlphaFoldDB" id="A0A8T3AUD0"/>
<protein>
    <submittedName>
        <fullName evidence="2">Uncharacterized protein</fullName>
    </submittedName>
</protein>
<sequence>MPAIEGNMPKLAANLTGGSCLGGWCIESWRRSRGNMCSLRILGFSKSPVVITVAITIGIGWSGIESGG</sequence>
<dbReference type="Proteomes" id="UP000829196">
    <property type="component" value="Unassembled WGS sequence"/>
</dbReference>
<keyword evidence="1" id="KW-1133">Transmembrane helix</keyword>
<keyword evidence="3" id="KW-1185">Reference proteome</keyword>
<feature type="transmembrane region" description="Helical" evidence="1">
    <location>
        <begin position="41"/>
        <end position="64"/>
    </location>
</feature>
<evidence type="ECO:0000313" key="2">
    <source>
        <dbReference type="EMBL" id="KAI0500053.1"/>
    </source>
</evidence>
<organism evidence="2 3">
    <name type="scientific">Dendrobium nobile</name>
    <name type="common">Orchid</name>
    <dbReference type="NCBI Taxonomy" id="94219"/>
    <lineage>
        <taxon>Eukaryota</taxon>
        <taxon>Viridiplantae</taxon>
        <taxon>Streptophyta</taxon>
        <taxon>Embryophyta</taxon>
        <taxon>Tracheophyta</taxon>
        <taxon>Spermatophyta</taxon>
        <taxon>Magnoliopsida</taxon>
        <taxon>Liliopsida</taxon>
        <taxon>Asparagales</taxon>
        <taxon>Orchidaceae</taxon>
        <taxon>Epidendroideae</taxon>
        <taxon>Malaxideae</taxon>
        <taxon>Dendrobiinae</taxon>
        <taxon>Dendrobium</taxon>
    </lineage>
</organism>
<keyword evidence="1" id="KW-0812">Transmembrane</keyword>
<evidence type="ECO:0000313" key="3">
    <source>
        <dbReference type="Proteomes" id="UP000829196"/>
    </source>
</evidence>
<keyword evidence="1" id="KW-0472">Membrane</keyword>
<gene>
    <name evidence="2" type="ORF">KFK09_018261</name>
</gene>
<proteinExistence type="predicted"/>
<comment type="caution">
    <text evidence="2">The sequence shown here is derived from an EMBL/GenBank/DDBJ whole genome shotgun (WGS) entry which is preliminary data.</text>
</comment>
<accession>A0A8T3AUD0</accession>
<evidence type="ECO:0000256" key="1">
    <source>
        <dbReference type="SAM" id="Phobius"/>
    </source>
</evidence>
<reference evidence="2" key="1">
    <citation type="journal article" date="2022" name="Front. Genet.">
        <title>Chromosome-Scale Assembly of the Dendrobium nobile Genome Provides Insights Into the Molecular Mechanism of the Biosynthesis of the Medicinal Active Ingredient of Dendrobium.</title>
        <authorList>
            <person name="Xu Q."/>
            <person name="Niu S.-C."/>
            <person name="Li K.-L."/>
            <person name="Zheng P.-J."/>
            <person name="Zhang X.-J."/>
            <person name="Jia Y."/>
            <person name="Liu Y."/>
            <person name="Niu Y.-X."/>
            <person name="Yu L.-H."/>
            <person name="Chen D.-F."/>
            <person name="Zhang G.-Q."/>
        </authorList>
    </citation>
    <scope>NUCLEOTIDE SEQUENCE</scope>
    <source>
        <tissue evidence="2">Leaf</tissue>
    </source>
</reference>